<sequence>MSSPVDVIVVGAGNRGENYSGYAVYVVSMLSNRFIVLQDPAVALAKKGYHVPLECNDCKFLVKIYSKHQAEKKIVFSTIQGLIDSGVIGDVIHIQHLEPVGFYNFAHSFVRGNWRNEAESSFALYNKSNITCAHPENAADCFLDCPVEGDFKRVMYSCTLQFTKYFFVFDLLQVVNMEFEGGLTVAFTIVAFIEEICERKTSIHGSKVGHHIKVFDFLTNKTTKHTANMRVPGNFSKGCYGSADYHLINSFIAAVNHKDPTLIRSSPKETLASYKLVFVAERSRLENRVVFCEDLQNGGSR</sequence>
<organism evidence="1 2">
    <name type="scientific">Sinocyclocheilus grahami</name>
    <name type="common">Dianchi golden-line fish</name>
    <name type="synonym">Barbus grahami</name>
    <dbReference type="NCBI Taxonomy" id="75366"/>
    <lineage>
        <taxon>Eukaryota</taxon>
        <taxon>Metazoa</taxon>
        <taxon>Chordata</taxon>
        <taxon>Craniata</taxon>
        <taxon>Vertebrata</taxon>
        <taxon>Euteleostomi</taxon>
        <taxon>Actinopterygii</taxon>
        <taxon>Neopterygii</taxon>
        <taxon>Teleostei</taxon>
        <taxon>Ostariophysi</taxon>
        <taxon>Cypriniformes</taxon>
        <taxon>Cyprinidae</taxon>
        <taxon>Cyprininae</taxon>
        <taxon>Sinocyclocheilus</taxon>
    </lineage>
</organism>
<name>A0A672PT97_SINGR</name>
<protein>
    <submittedName>
        <fullName evidence="1">Zgc:154075</fullName>
    </submittedName>
</protein>
<dbReference type="Proteomes" id="UP000472262">
    <property type="component" value="Unassembled WGS sequence"/>
</dbReference>
<proteinExistence type="predicted"/>
<dbReference type="InParanoid" id="A0A672PT97"/>
<dbReference type="PANTHER" id="PTHR43377:SF2">
    <property type="entry name" value="BINDING ROSSMANN FOLD OXIDOREDUCTASE, PUTATIVE (AFU_ORTHOLOGUE AFUA_4G00560)-RELATED"/>
    <property type="match status" value="1"/>
</dbReference>
<accession>A0A672PT97</accession>
<dbReference type="SUPFAM" id="SSF55347">
    <property type="entry name" value="Glyceraldehyde-3-phosphate dehydrogenase-like, C-terminal domain"/>
    <property type="match status" value="1"/>
</dbReference>
<evidence type="ECO:0000313" key="2">
    <source>
        <dbReference type="Proteomes" id="UP000472262"/>
    </source>
</evidence>
<evidence type="ECO:0000313" key="1">
    <source>
        <dbReference type="Ensembl" id="ENSSGRP00000067057.1"/>
    </source>
</evidence>
<dbReference type="AlphaFoldDB" id="A0A672PT97"/>
<dbReference type="PANTHER" id="PTHR43377">
    <property type="entry name" value="BILIVERDIN REDUCTASE A"/>
    <property type="match status" value="1"/>
</dbReference>
<dbReference type="Ensembl" id="ENSSGRT00000071472.1">
    <property type="protein sequence ID" value="ENSSGRP00000067057.1"/>
    <property type="gene ID" value="ENSSGRG00000034434.1"/>
</dbReference>
<dbReference type="Gene3D" id="3.30.360.10">
    <property type="entry name" value="Dihydrodipicolinate Reductase, domain 2"/>
    <property type="match status" value="1"/>
</dbReference>
<reference evidence="1" key="1">
    <citation type="submission" date="2025-08" db="UniProtKB">
        <authorList>
            <consortium name="Ensembl"/>
        </authorList>
    </citation>
    <scope>IDENTIFICATION</scope>
</reference>
<dbReference type="InterPro" id="IPR051450">
    <property type="entry name" value="Gfo/Idh/MocA_Oxidoreductases"/>
</dbReference>
<reference evidence="1" key="2">
    <citation type="submission" date="2025-09" db="UniProtKB">
        <authorList>
            <consortium name="Ensembl"/>
        </authorList>
    </citation>
    <scope>IDENTIFICATION</scope>
</reference>
<keyword evidence="2" id="KW-1185">Reference proteome</keyword>